<evidence type="ECO:0000313" key="2">
    <source>
        <dbReference type="Proteomes" id="UP000346198"/>
    </source>
</evidence>
<name>A0A6C2UGD7_9BACT</name>
<organism evidence="1 2">
    <name type="scientific">Pontiella sulfatireligans</name>
    <dbReference type="NCBI Taxonomy" id="2750658"/>
    <lineage>
        <taxon>Bacteria</taxon>
        <taxon>Pseudomonadati</taxon>
        <taxon>Kiritimatiellota</taxon>
        <taxon>Kiritimatiellia</taxon>
        <taxon>Kiritimatiellales</taxon>
        <taxon>Pontiellaceae</taxon>
        <taxon>Pontiella</taxon>
    </lineage>
</organism>
<dbReference type="EMBL" id="CAAHFH010000001">
    <property type="protein sequence ID" value="VGO18434.1"/>
    <property type="molecule type" value="Genomic_DNA"/>
</dbReference>
<keyword evidence="2" id="KW-1185">Reference proteome</keyword>
<evidence type="ECO:0000313" key="1">
    <source>
        <dbReference type="EMBL" id="VGO18434.1"/>
    </source>
</evidence>
<sequence>MGCKKDKPKKQKQVGMYECKKCGAVVKKKDKVCSAKKIKKN</sequence>
<reference evidence="1 2" key="1">
    <citation type="submission" date="2019-04" db="EMBL/GenBank/DDBJ databases">
        <authorList>
            <person name="Van Vliet M D."/>
        </authorList>
    </citation>
    <scope>NUCLEOTIDE SEQUENCE [LARGE SCALE GENOMIC DNA]</scope>
    <source>
        <strain evidence="1 2">F21</strain>
    </source>
</reference>
<gene>
    <name evidence="1" type="ORF">SCARR_00487</name>
</gene>
<dbReference type="RefSeq" id="WP_281281098.1">
    <property type="nucleotide sequence ID" value="NZ_CAAHFH010000001.1"/>
</dbReference>
<accession>A0A6C2UGD7</accession>
<proteinExistence type="predicted"/>
<protein>
    <submittedName>
        <fullName evidence="1">Uncharacterized protein</fullName>
    </submittedName>
</protein>
<dbReference type="AlphaFoldDB" id="A0A6C2UGD7"/>
<dbReference type="Proteomes" id="UP000346198">
    <property type="component" value="Unassembled WGS sequence"/>
</dbReference>